<dbReference type="GO" id="GO:0005886">
    <property type="term" value="C:plasma membrane"/>
    <property type="evidence" value="ECO:0007669"/>
    <property type="project" value="UniProtKB-SubCell"/>
</dbReference>
<keyword evidence="8" id="KW-1185">Reference proteome</keyword>
<dbReference type="STRING" id="1678840.ATC1_12251"/>
<keyword evidence="3 6" id="KW-0812">Transmembrane</keyword>
<feature type="transmembrane region" description="Helical" evidence="6">
    <location>
        <begin position="257"/>
        <end position="290"/>
    </location>
</feature>
<accession>A0A0K8PAP8</accession>
<evidence type="ECO:0000256" key="1">
    <source>
        <dbReference type="ARBA" id="ARBA00004651"/>
    </source>
</evidence>
<dbReference type="Pfam" id="PF02653">
    <property type="entry name" value="BPD_transp_2"/>
    <property type="match status" value="1"/>
</dbReference>
<feature type="transmembrane region" description="Helical" evidence="6">
    <location>
        <begin position="130"/>
        <end position="149"/>
    </location>
</feature>
<dbReference type="GO" id="GO:0022857">
    <property type="term" value="F:transmembrane transporter activity"/>
    <property type="evidence" value="ECO:0007669"/>
    <property type="project" value="InterPro"/>
</dbReference>
<comment type="subcellular location">
    <subcellularLocation>
        <location evidence="1">Cell membrane</location>
        <topology evidence="1">Multi-pass membrane protein</topology>
    </subcellularLocation>
</comment>
<reference evidence="7" key="1">
    <citation type="journal article" date="2015" name="Genome Announc.">
        <title>Draft Genome Sequence of Anaerolineae Strain TC1, a Novel Isolate from a Methanogenic Wastewater Treatment System.</title>
        <authorList>
            <person name="Matsuura N."/>
            <person name="Tourlousse D.M."/>
            <person name="Sun L."/>
            <person name="Toyonaga M."/>
            <person name="Kuroda K."/>
            <person name="Ohashi A."/>
            <person name="Cruz R."/>
            <person name="Yamaguchi T."/>
            <person name="Sekiguchi Y."/>
        </authorList>
    </citation>
    <scope>NUCLEOTIDE SEQUENCE [LARGE SCALE GENOMIC DNA]</scope>
    <source>
        <strain evidence="7">TC1</strain>
    </source>
</reference>
<name>A0A0K8PAP8_9CHLR</name>
<proteinExistence type="predicted"/>
<dbReference type="CDD" id="cd06579">
    <property type="entry name" value="TM_PBP1_transp_AraH_like"/>
    <property type="match status" value="1"/>
</dbReference>
<evidence type="ECO:0000256" key="3">
    <source>
        <dbReference type="ARBA" id="ARBA00022692"/>
    </source>
</evidence>
<feature type="transmembrane region" description="Helical" evidence="6">
    <location>
        <begin position="223"/>
        <end position="245"/>
    </location>
</feature>
<dbReference type="RefSeq" id="WP_062278392.1">
    <property type="nucleotide sequence ID" value="NZ_DF968180.1"/>
</dbReference>
<evidence type="ECO:0000256" key="2">
    <source>
        <dbReference type="ARBA" id="ARBA00022475"/>
    </source>
</evidence>
<evidence type="ECO:0000313" key="7">
    <source>
        <dbReference type="EMBL" id="GAP39716.1"/>
    </source>
</evidence>
<dbReference type="PANTHER" id="PTHR32196">
    <property type="entry name" value="ABC TRANSPORTER PERMEASE PROTEIN YPHD-RELATED-RELATED"/>
    <property type="match status" value="1"/>
</dbReference>
<dbReference type="EMBL" id="DF968180">
    <property type="protein sequence ID" value="GAP39716.1"/>
    <property type="molecule type" value="Genomic_DNA"/>
</dbReference>
<sequence length="325" mass="34213">MNQAAAKPTMNKRRKISRQTRQIVSTAGALLVLAIVFTIANPNFISSMNILNILKQATPIIIIAIGQTFVLITSGIDLSIGSVIACSGIVAAICMRAGWPVWLSMIAGLLFGAGVGVLNGVLIVYGKLPAFIATMGTMTTIRGLALFLTQGIPIGSLPKSFTQIGTQRNWLFNVPNQVWIMFILAVIFGFVLAKTKVGRYTYAMGSNYEATRLSGVNVNQTLIIVYTISAFLAAWAGMIMTANVISAAPTAGDGYELDAVASSVIGGASTLGGEGIVPGTVLGALVIATLRNGLNLSGASPFIQKMIIGIVIIGAVFIDRFRRND</sequence>
<dbReference type="AlphaFoldDB" id="A0A0K8PAP8"/>
<feature type="transmembrane region" description="Helical" evidence="6">
    <location>
        <begin position="302"/>
        <end position="321"/>
    </location>
</feature>
<dbReference type="InterPro" id="IPR001851">
    <property type="entry name" value="ABC_transp_permease"/>
</dbReference>
<feature type="transmembrane region" description="Helical" evidence="6">
    <location>
        <begin position="21"/>
        <end position="40"/>
    </location>
</feature>
<evidence type="ECO:0000256" key="6">
    <source>
        <dbReference type="SAM" id="Phobius"/>
    </source>
</evidence>
<dbReference type="Proteomes" id="UP000053370">
    <property type="component" value="Unassembled WGS sequence"/>
</dbReference>
<keyword evidence="5 6" id="KW-0472">Membrane</keyword>
<evidence type="ECO:0000256" key="4">
    <source>
        <dbReference type="ARBA" id="ARBA00022989"/>
    </source>
</evidence>
<evidence type="ECO:0000313" key="8">
    <source>
        <dbReference type="Proteomes" id="UP000053370"/>
    </source>
</evidence>
<dbReference type="PATRIC" id="fig|1678840.3.peg.802"/>
<feature type="transmembrane region" description="Helical" evidence="6">
    <location>
        <begin position="170"/>
        <end position="193"/>
    </location>
</feature>
<organism evidence="7">
    <name type="scientific">Flexilinea flocculi</name>
    <dbReference type="NCBI Taxonomy" id="1678840"/>
    <lineage>
        <taxon>Bacteria</taxon>
        <taxon>Bacillati</taxon>
        <taxon>Chloroflexota</taxon>
        <taxon>Anaerolineae</taxon>
        <taxon>Anaerolineales</taxon>
        <taxon>Anaerolineaceae</taxon>
        <taxon>Flexilinea</taxon>
    </lineage>
</organism>
<dbReference type="OrthoDB" id="9797838at2"/>
<protein>
    <submittedName>
        <fullName evidence="7">Monosaccharide ABC transporter membrane protein, CUT2 family</fullName>
    </submittedName>
</protein>
<feature type="transmembrane region" description="Helical" evidence="6">
    <location>
        <begin position="60"/>
        <end position="93"/>
    </location>
</feature>
<gene>
    <name evidence="7" type="ORF">ATC1_12251</name>
</gene>
<keyword evidence="4 6" id="KW-1133">Transmembrane helix</keyword>
<keyword evidence="2" id="KW-1003">Cell membrane</keyword>
<evidence type="ECO:0000256" key="5">
    <source>
        <dbReference type="ARBA" id="ARBA00023136"/>
    </source>
</evidence>
<feature type="transmembrane region" description="Helical" evidence="6">
    <location>
        <begin position="100"/>
        <end position="124"/>
    </location>
</feature>